<dbReference type="InterPro" id="IPR058807">
    <property type="entry name" value="ScoMcrA_N"/>
</dbReference>
<accession>A0A383CGJ9</accession>
<reference evidence="2" key="1">
    <citation type="submission" date="2018-05" db="EMBL/GenBank/DDBJ databases">
        <authorList>
            <person name="Lanie J.A."/>
            <person name="Ng W.-L."/>
            <person name="Kazmierczak K.M."/>
            <person name="Andrzejewski T.M."/>
            <person name="Davidsen T.M."/>
            <person name="Wayne K.J."/>
            <person name="Tettelin H."/>
            <person name="Glass J.I."/>
            <person name="Rusch D."/>
            <person name="Podicherti R."/>
            <person name="Tsui H.-C.T."/>
            <person name="Winkler M.E."/>
        </authorList>
    </citation>
    <scope>NUCLEOTIDE SEQUENCE</scope>
</reference>
<dbReference type="Pfam" id="PF26345">
    <property type="entry name" value="ScoMcrA_N"/>
    <property type="match status" value="1"/>
</dbReference>
<feature type="non-terminal residue" evidence="2">
    <location>
        <position position="175"/>
    </location>
</feature>
<feature type="domain" description="ScoMcrA-like N-terminal head" evidence="1">
    <location>
        <begin position="5"/>
        <end position="84"/>
    </location>
</feature>
<protein>
    <recommendedName>
        <fullName evidence="1">ScoMcrA-like N-terminal head domain-containing protein</fullName>
    </recommendedName>
</protein>
<evidence type="ECO:0000259" key="1">
    <source>
        <dbReference type="Pfam" id="PF26345"/>
    </source>
</evidence>
<sequence length="175" mass="20061">MIPQNITKEHLLQAIEQIDREGIPSIKRSSYYDVLFNDNRYPPKYVISLANVFANGEQLDHNSFEGGLDTPAFKLLEREGFSIVEKIGQTQSKESELSFGVEFNDLVSKYCDACTKTSWLKEDELYKFKFAEWVSDRIDIENQTDEEVLEIFQESQKQAYIPGSNAKGINFILSG</sequence>
<evidence type="ECO:0000313" key="2">
    <source>
        <dbReference type="EMBL" id="SVE31169.1"/>
    </source>
</evidence>
<dbReference type="AlphaFoldDB" id="A0A383CGJ9"/>
<dbReference type="EMBL" id="UINC01208571">
    <property type="protein sequence ID" value="SVE31169.1"/>
    <property type="molecule type" value="Genomic_DNA"/>
</dbReference>
<gene>
    <name evidence="2" type="ORF">METZ01_LOCUS484023</name>
</gene>
<proteinExistence type="predicted"/>
<name>A0A383CGJ9_9ZZZZ</name>
<organism evidence="2">
    <name type="scientific">marine metagenome</name>
    <dbReference type="NCBI Taxonomy" id="408172"/>
    <lineage>
        <taxon>unclassified sequences</taxon>
        <taxon>metagenomes</taxon>
        <taxon>ecological metagenomes</taxon>
    </lineage>
</organism>